<feature type="region of interest" description="Disordered" evidence="1">
    <location>
        <begin position="278"/>
        <end position="305"/>
    </location>
</feature>
<sequence length="347" mass="39811">MPSSERKLMEARYKDFLIHWQKTAKKRMTEFAVQGEERRKYGHRPVEPPFEIIKYPELLERAWGWDEILPYNHVDCWSLYKTYLQEYYKRNASAALLTHQMEHNAEAHRNLNRDDGNGLAALINLCINMESELLHLLKSRAQEFDVDEISLKDKLTNCAHQITNVECGGFPAPTIALKCIMAEAELLCDLLMRKTKITSDINISCRIRKFALRFMTYKGPECFAATAAATMMATTKEAKLICELRRNKCWGGNHRSDRIRGRTLVAMLKIREECSATEESTGGNSTATKLISDESDGNNCSEKDLVSKDNLPERNEINQNTMVETSLRIACYLRSFGVLMFCSLNPY</sequence>
<gene>
    <name evidence="2" type="ORF">EJB05_03316</name>
</gene>
<protein>
    <submittedName>
        <fullName evidence="2">Uncharacterized protein</fullName>
    </submittedName>
</protein>
<dbReference type="Proteomes" id="UP000324897">
    <property type="component" value="Chromosome 5"/>
</dbReference>
<reference evidence="2 3" key="1">
    <citation type="journal article" date="2019" name="Sci. Rep.">
        <title>A high-quality genome of Eragrostis curvula grass provides insights into Poaceae evolution and supports new strategies to enhance forage quality.</title>
        <authorList>
            <person name="Carballo J."/>
            <person name="Santos B.A.C.M."/>
            <person name="Zappacosta D."/>
            <person name="Garbus I."/>
            <person name="Selva J.P."/>
            <person name="Gallo C.A."/>
            <person name="Diaz A."/>
            <person name="Albertini E."/>
            <person name="Caccamo M."/>
            <person name="Echenique V."/>
        </authorList>
    </citation>
    <scope>NUCLEOTIDE SEQUENCE [LARGE SCALE GENOMIC DNA]</scope>
    <source>
        <strain evidence="3">cv. Victoria</strain>
        <tissue evidence="2">Leaf</tissue>
    </source>
</reference>
<organism evidence="2 3">
    <name type="scientific">Eragrostis curvula</name>
    <name type="common">weeping love grass</name>
    <dbReference type="NCBI Taxonomy" id="38414"/>
    <lineage>
        <taxon>Eukaryota</taxon>
        <taxon>Viridiplantae</taxon>
        <taxon>Streptophyta</taxon>
        <taxon>Embryophyta</taxon>
        <taxon>Tracheophyta</taxon>
        <taxon>Spermatophyta</taxon>
        <taxon>Magnoliopsida</taxon>
        <taxon>Liliopsida</taxon>
        <taxon>Poales</taxon>
        <taxon>Poaceae</taxon>
        <taxon>PACMAD clade</taxon>
        <taxon>Chloridoideae</taxon>
        <taxon>Eragrostideae</taxon>
        <taxon>Eragrostidinae</taxon>
        <taxon>Eragrostis</taxon>
    </lineage>
</organism>
<evidence type="ECO:0000256" key="1">
    <source>
        <dbReference type="SAM" id="MobiDB-lite"/>
    </source>
</evidence>
<name>A0A5J9W7F7_9POAL</name>
<evidence type="ECO:0000313" key="2">
    <source>
        <dbReference type="EMBL" id="TVU43896.1"/>
    </source>
</evidence>
<accession>A0A5J9W7F7</accession>
<dbReference type="EMBL" id="RWGY01000004">
    <property type="protein sequence ID" value="TVU43896.1"/>
    <property type="molecule type" value="Genomic_DNA"/>
</dbReference>
<dbReference type="Gramene" id="TVU43896">
    <property type="protein sequence ID" value="TVU43896"/>
    <property type="gene ID" value="EJB05_03316"/>
</dbReference>
<dbReference type="OrthoDB" id="696909at2759"/>
<comment type="caution">
    <text evidence="2">The sequence shown here is derived from an EMBL/GenBank/DDBJ whole genome shotgun (WGS) entry which is preliminary data.</text>
</comment>
<dbReference type="AlphaFoldDB" id="A0A5J9W7F7"/>
<feature type="compositionally biased region" description="Polar residues" evidence="1">
    <location>
        <begin position="278"/>
        <end position="289"/>
    </location>
</feature>
<feature type="non-terminal residue" evidence="2">
    <location>
        <position position="1"/>
    </location>
</feature>
<keyword evidence="3" id="KW-1185">Reference proteome</keyword>
<evidence type="ECO:0000313" key="3">
    <source>
        <dbReference type="Proteomes" id="UP000324897"/>
    </source>
</evidence>
<proteinExistence type="predicted"/>